<dbReference type="AlphaFoldDB" id="A0A8S1EIQ3"/>
<evidence type="ECO:0000313" key="1">
    <source>
        <dbReference type="EMBL" id="CAB3400625.1"/>
    </source>
</evidence>
<gene>
    <name evidence="1" type="ORF">CBOVIS_LOCUS3519</name>
</gene>
<keyword evidence="2" id="KW-1185">Reference proteome</keyword>
<sequence>MERSFDQNSHPLDQFILSDYQYTIEKVFGQKPEVNDADVTITVEEYSEDEDTVVDFEETKNVIDVVEFSLEDCDEGKYGPIDVEDDYDYSDIDFDDGFKLNVRVYVSNNNDGETHSVNDNELFEKEK</sequence>
<protein>
    <submittedName>
        <fullName evidence="1">Uncharacterized protein</fullName>
    </submittedName>
</protein>
<evidence type="ECO:0000313" key="2">
    <source>
        <dbReference type="Proteomes" id="UP000494206"/>
    </source>
</evidence>
<reference evidence="1 2" key="1">
    <citation type="submission" date="2020-04" db="EMBL/GenBank/DDBJ databases">
        <authorList>
            <person name="Laetsch R D."/>
            <person name="Stevens L."/>
            <person name="Kumar S."/>
            <person name="Blaxter L. M."/>
        </authorList>
    </citation>
    <scope>NUCLEOTIDE SEQUENCE [LARGE SCALE GENOMIC DNA]</scope>
</reference>
<dbReference type="Proteomes" id="UP000494206">
    <property type="component" value="Unassembled WGS sequence"/>
</dbReference>
<name>A0A8S1EIQ3_9PELO</name>
<comment type="caution">
    <text evidence="1">The sequence shown here is derived from an EMBL/GenBank/DDBJ whole genome shotgun (WGS) entry which is preliminary data.</text>
</comment>
<organism evidence="1 2">
    <name type="scientific">Caenorhabditis bovis</name>
    <dbReference type="NCBI Taxonomy" id="2654633"/>
    <lineage>
        <taxon>Eukaryota</taxon>
        <taxon>Metazoa</taxon>
        <taxon>Ecdysozoa</taxon>
        <taxon>Nematoda</taxon>
        <taxon>Chromadorea</taxon>
        <taxon>Rhabditida</taxon>
        <taxon>Rhabditina</taxon>
        <taxon>Rhabditomorpha</taxon>
        <taxon>Rhabditoidea</taxon>
        <taxon>Rhabditidae</taxon>
        <taxon>Peloderinae</taxon>
        <taxon>Caenorhabditis</taxon>
    </lineage>
</organism>
<proteinExistence type="predicted"/>
<accession>A0A8S1EIQ3</accession>
<dbReference type="EMBL" id="CADEPM010000002">
    <property type="protein sequence ID" value="CAB3400625.1"/>
    <property type="molecule type" value="Genomic_DNA"/>
</dbReference>